<sequence length="613" mass="67900">MTKNRFNDNSKPNRRARTRAIMCPGITATPGDPDFGGMSASEVQSGGRTDHVFTSQQVALAHSRVLQMGILDKLTAWRCEDIHTTCTCARPSLISDHAILVGLLLLSSEHCPLQIGSLAVVFQNRLTIESRTLLNLSYVAPASLGDAREDKRWYGGTHRAFHRLLALMDPFPQERDAARTYTEVQAVLDAHDADRKKKMKLRLDEFTEAFLHMTFMQQPQHLRSATRHIDLAVDQTFIASPTRGGYNKRNLARNVADEIGTEPRSLDREPIDVFAGWWARPTPNNRSDFRWGWAANIAVRVDSERPGESRFPKLAISATLSMPNIGVDEEAVSLMRSALGTGLAPGIVDADKGYFASSRVERLHEPTFDLGFTPSTDYRVERLGVHGVQSGATFIEGKAYCPSMPTTLQNASKDHVNGAIDAVTYERLIQARVPFELRPKGKPDDQGRIRMMCPAAGASPTVVCPLRTLPADHINSASPHVANDDLPDSPDKICTQQSVTFYKYDGVRERQAITYGSTAWQKFHAHARNSAESLNASINSHDFESLDDASRRTARGFAAAQVFVTILLTNYNLRTIAAFMNTETFSHAQTTSAGKTPEKVTPRTARRPERPAF</sequence>
<dbReference type="RefSeq" id="WP_134562312.1">
    <property type="nucleotide sequence ID" value="NZ_SOFS01000046.1"/>
</dbReference>
<name>A0ABY2IIA7_9MICO</name>
<keyword evidence="3" id="KW-1185">Reference proteome</keyword>
<evidence type="ECO:0000313" key="2">
    <source>
        <dbReference type="EMBL" id="TFC16555.1"/>
    </source>
</evidence>
<evidence type="ECO:0000313" key="3">
    <source>
        <dbReference type="Proteomes" id="UP000297604"/>
    </source>
</evidence>
<accession>A0ABY2IIA7</accession>
<organism evidence="2 3">
    <name type="scientific">Cryobacterium glucosi</name>
    <dbReference type="NCBI Taxonomy" id="1259175"/>
    <lineage>
        <taxon>Bacteria</taxon>
        <taxon>Bacillati</taxon>
        <taxon>Actinomycetota</taxon>
        <taxon>Actinomycetes</taxon>
        <taxon>Micrococcales</taxon>
        <taxon>Microbacteriaceae</taxon>
        <taxon>Cryobacterium</taxon>
    </lineage>
</organism>
<dbReference type="Proteomes" id="UP000297604">
    <property type="component" value="Unassembled WGS sequence"/>
</dbReference>
<feature type="region of interest" description="Disordered" evidence="1">
    <location>
        <begin position="587"/>
        <end position="613"/>
    </location>
</feature>
<feature type="compositionally biased region" description="Basic and acidic residues" evidence="1">
    <location>
        <begin position="596"/>
        <end position="613"/>
    </location>
</feature>
<gene>
    <name evidence="2" type="ORF">E3O46_18055</name>
</gene>
<evidence type="ECO:0000256" key="1">
    <source>
        <dbReference type="SAM" id="MobiDB-lite"/>
    </source>
</evidence>
<proteinExistence type="predicted"/>
<comment type="caution">
    <text evidence="2">The sequence shown here is derived from an EMBL/GenBank/DDBJ whole genome shotgun (WGS) entry which is preliminary data.</text>
</comment>
<reference evidence="2 3" key="1">
    <citation type="submission" date="2019-03" db="EMBL/GenBank/DDBJ databases">
        <title>Genomics of glacier-inhabiting Cryobacterium strains.</title>
        <authorList>
            <person name="Liu Q."/>
            <person name="Xin Y.-H."/>
        </authorList>
    </citation>
    <scope>NUCLEOTIDE SEQUENCE [LARGE SCALE GENOMIC DNA]</scope>
    <source>
        <strain evidence="2 3">MDB1-5</strain>
    </source>
</reference>
<protein>
    <submittedName>
        <fullName evidence="2">Uncharacterized protein</fullName>
    </submittedName>
</protein>
<dbReference type="EMBL" id="SOFS01000046">
    <property type="protein sequence ID" value="TFC16555.1"/>
    <property type="molecule type" value="Genomic_DNA"/>
</dbReference>